<dbReference type="EMBL" id="MT141396">
    <property type="protein sequence ID" value="QJA60108.1"/>
    <property type="molecule type" value="Genomic_DNA"/>
</dbReference>
<dbReference type="AlphaFoldDB" id="A0A6M3IS65"/>
<protein>
    <recommendedName>
        <fullName evidence="2">C1q domain-containing protein</fullName>
    </recommendedName>
</protein>
<reference evidence="1" key="1">
    <citation type="submission" date="2020-03" db="EMBL/GenBank/DDBJ databases">
        <title>The deep terrestrial virosphere.</title>
        <authorList>
            <person name="Holmfeldt K."/>
            <person name="Nilsson E."/>
            <person name="Simone D."/>
            <person name="Lopez-Fernandez M."/>
            <person name="Wu X."/>
            <person name="de Brujin I."/>
            <person name="Lundin D."/>
            <person name="Andersson A."/>
            <person name="Bertilsson S."/>
            <person name="Dopson M."/>
        </authorList>
    </citation>
    <scope>NUCLEOTIDE SEQUENCE</scope>
    <source>
        <strain evidence="1">MM415B01183</strain>
    </source>
</reference>
<dbReference type="SUPFAM" id="SSF49842">
    <property type="entry name" value="TNF-like"/>
    <property type="match status" value="1"/>
</dbReference>
<gene>
    <name evidence="1" type="ORF">MM415B01183_0002</name>
</gene>
<dbReference type="InterPro" id="IPR008983">
    <property type="entry name" value="Tumour_necrosis_fac-like_dom"/>
</dbReference>
<name>A0A6M3IS65_9ZZZZ</name>
<evidence type="ECO:0000313" key="1">
    <source>
        <dbReference type="EMBL" id="QJA60108.1"/>
    </source>
</evidence>
<accession>A0A6M3IS65</accession>
<dbReference type="Gene3D" id="2.60.120.40">
    <property type="match status" value="1"/>
</dbReference>
<evidence type="ECO:0008006" key="2">
    <source>
        <dbReference type="Google" id="ProtNLM"/>
    </source>
</evidence>
<proteinExistence type="predicted"/>
<organism evidence="1">
    <name type="scientific">viral metagenome</name>
    <dbReference type="NCBI Taxonomy" id="1070528"/>
    <lineage>
        <taxon>unclassified sequences</taxon>
        <taxon>metagenomes</taxon>
        <taxon>organismal metagenomes</taxon>
    </lineage>
</organism>
<sequence length="507" mass="54372">MNKKTIVSLVIAFLAVPLIAFGYTTLFDFYQGSLPSIQERAKIYSAISSDKYTGTYLQNNALLKYLQGNYPSEDYLVVLTDPFSNQEIDNPYSTFGADSGQRPSNFKTTLSRSLTSSASTTETIYVSSLTTKDSHTLTTADVGDFIAFHINPGSSNDEIVVCTAVGTLSFTNCTRGYGFYTNAAVTGNAKSHSPGETVVISNDDVWLKTQYTANDDDETIYGKWTYASSTLTTPYFRIGNTTYGDIGYNGTLNQLEYRNNAGSWTAIGGGALTYTGSGGIDVTSNIISPSFYSLGGLRSVGNTLAIATSTDLVILGDGLVYMATTTSKTISGKWTFTNGITGYASSTIASTTMYTLNVGNIFATTTPQITHSEGVRAYRTSALTLTTNPATYNLISWDTEDFDLANEHSGGTFTVASTGYYTIHSQIKIITDNSPTSLDLIIFKNGIGIATSSSWNSAPNVPSVSIFDNILLNAGDTIKVYASSSPTGAVVNLKTGSGYSWLNIFKR</sequence>